<accession>A0A382ZNK1</accession>
<feature type="non-terminal residue" evidence="2">
    <location>
        <position position="113"/>
    </location>
</feature>
<dbReference type="PANTHER" id="PTHR30305:SF1">
    <property type="entry name" value="HPR KINASE_PHOSPHORYLASE"/>
    <property type="match status" value="1"/>
</dbReference>
<reference evidence="2" key="1">
    <citation type="submission" date="2018-05" db="EMBL/GenBank/DDBJ databases">
        <authorList>
            <person name="Lanie J.A."/>
            <person name="Ng W.-L."/>
            <person name="Kazmierczak K.M."/>
            <person name="Andrzejewski T.M."/>
            <person name="Davidsen T.M."/>
            <person name="Wayne K.J."/>
            <person name="Tettelin H."/>
            <person name="Glass J.I."/>
            <person name="Rusch D."/>
            <person name="Podicherti R."/>
            <person name="Tsui H.-C.T."/>
            <person name="Winkler M.E."/>
        </authorList>
    </citation>
    <scope>NUCLEOTIDE SEQUENCE</scope>
</reference>
<dbReference type="Gene3D" id="3.40.1390.20">
    <property type="entry name" value="HprK N-terminal domain-like"/>
    <property type="match status" value="1"/>
</dbReference>
<name>A0A382ZNK1_9ZZZZ</name>
<feature type="domain" description="HPr(Ser) kinase/phosphorylase N-terminal" evidence="1">
    <location>
        <begin position="17"/>
        <end position="113"/>
    </location>
</feature>
<dbReference type="GO" id="GO:0006109">
    <property type="term" value="P:regulation of carbohydrate metabolic process"/>
    <property type="evidence" value="ECO:0007669"/>
    <property type="project" value="InterPro"/>
</dbReference>
<sequence>MTTTPPANYQYIESIGVKDFFENYGEKLLLRLVTSEKTLSRSTIRERSVNRPALAVTGYFKYFAHKRIQLFGAGEMAFFREQSSAKRVKVMDAMASKRIPCVVVSRNLAPTPE</sequence>
<dbReference type="InterPro" id="IPR011126">
    <property type="entry name" value="Hpr_kin/Pase_Hpr_N"/>
</dbReference>
<proteinExistence type="predicted"/>
<dbReference type="Pfam" id="PF02603">
    <property type="entry name" value="Hpr_kinase_N"/>
    <property type="match status" value="1"/>
</dbReference>
<protein>
    <recommendedName>
        <fullName evidence="1">HPr(Ser) kinase/phosphorylase N-terminal domain-containing protein</fullName>
    </recommendedName>
</protein>
<dbReference type="AlphaFoldDB" id="A0A382ZNK1"/>
<dbReference type="GO" id="GO:0005524">
    <property type="term" value="F:ATP binding"/>
    <property type="evidence" value="ECO:0007669"/>
    <property type="project" value="InterPro"/>
</dbReference>
<evidence type="ECO:0000259" key="1">
    <source>
        <dbReference type="Pfam" id="PF02603"/>
    </source>
</evidence>
<dbReference type="PANTHER" id="PTHR30305">
    <property type="entry name" value="PROTEIN YJDM-RELATED"/>
    <property type="match status" value="1"/>
</dbReference>
<evidence type="ECO:0000313" key="2">
    <source>
        <dbReference type="EMBL" id="SVD97127.1"/>
    </source>
</evidence>
<dbReference type="GO" id="GO:0000155">
    <property type="term" value="F:phosphorelay sensor kinase activity"/>
    <property type="evidence" value="ECO:0007669"/>
    <property type="project" value="InterPro"/>
</dbReference>
<dbReference type="EMBL" id="UINC01185430">
    <property type="protein sequence ID" value="SVD97127.1"/>
    <property type="molecule type" value="Genomic_DNA"/>
</dbReference>
<organism evidence="2">
    <name type="scientific">marine metagenome</name>
    <dbReference type="NCBI Taxonomy" id="408172"/>
    <lineage>
        <taxon>unclassified sequences</taxon>
        <taxon>metagenomes</taxon>
        <taxon>ecological metagenomes</taxon>
    </lineage>
</organism>
<gene>
    <name evidence="2" type="ORF">METZ01_LOCUS449981</name>
</gene>
<dbReference type="InterPro" id="IPR028979">
    <property type="entry name" value="Ser_kin/Pase_Hpr-like_N_sf"/>
</dbReference>
<dbReference type="SUPFAM" id="SSF75138">
    <property type="entry name" value="HprK N-terminal domain-like"/>
    <property type="match status" value="1"/>
</dbReference>